<name>A0A378NWC0_9FIRM</name>
<dbReference type="GO" id="GO:0009279">
    <property type="term" value="C:cell outer membrane"/>
    <property type="evidence" value="ECO:0007669"/>
    <property type="project" value="TreeGrafter"/>
</dbReference>
<gene>
    <name evidence="4" type="ORF">NCTC10571_02147</name>
</gene>
<dbReference type="Gene3D" id="2.60.450.10">
    <property type="entry name" value="Lipopolysaccharide (LPS) transport protein A like domain"/>
    <property type="match status" value="2"/>
</dbReference>
<dbReference type="PANTHER" id="PTHR30189:SF1">
    <property type="entry name" value="LPS-ASSEMBLY PROTEIN LPTD"/>
    <property type="match status" value="1"/>
</dbReference>
<reference evidence="4 5" key="1">
    <citation type="submission" date="2018-06" db="EMBL/GenBank/DDBJ databases">
        <authorList>
            <consortium name="Pathogen Informatics"/>
            <person name="Doyle S."/>
        </authorList>
    </citation>
    <scope>NUCLEOTIDE SEQUENCE [LARGE SCALE GENOMIC DNA]</scope>
    <source>
        <strain evidence="4 5">NCTC10571</strain>
    </source>
</reference>
<keyword evidence="2" id="KW-0732">Signal</keyword>
<evidence type="ECO:0000313" key="5">
    <source>
        <dbReference type="Proteomes" id="UP000255234"/>
    </source>
</evidence>
<keyword evidence="1" id="KW-0472">Membrane</keyword>
<feature type="chain" id="PRO_5016780083" evidence="2">
    <location>
        <begin position="27"/>
        <end position="258"/>
    </location>
</feature>
<sequence>MKKYSKLKTALVVAIMSFSMINTVIAADAPIELKGDVIEYNAQTDMAIATGGVTIIRDGGVLTGGQATYNFKTQEASITGGVTANKDDMNLKAESLISNANQEVVAKGSVVLVKADNTLTGEEIHYNQATSDISMPLGGNATGPQADIRGDVLSGNLMTNQYTATGNVYLNSKTNDVQSTSDTATYSGNGQDFNFVATGNVNIKSPSRNIVTNSDNATYNSTENGKLVLTGNAVATQNGNIVRGNTLTVYLGDNVNIE</sequence>
<protein>
    <submittedName>
        <fullName evidence="4">Organic solvent tolerance protein OstA</fullName>
    </submittedName>
</protein>
<dbReference type="GO" id="GO:1990351">
    <property type="term" value="C:transporter complex"/>
    <property type="evidence" value="ECO:0007669"/>
    <property type="project" value="TreeGrafter"/>
</dbReference>
<dbReference type="Proteomes" id="UP000255234">
    <property type="component" value="Unassembled WGS sequence"/>
</dbReference>
<keyword evidence="1" id="KW-0998">Cell outer membrane</keyword>
<accession>A0A378NWC0</accession>
<dbReference type="RefSeq" id="WP_115152088.1">
    <property type="nucleotide sequence ID" value="NZ_UGPP01000001.1"/>
</dbReference>
<evidence type="ECO:0000259" key="3">
    <source>
        <dbReference type="Pfam" id="PF03968"/>
    </source>
</evidence>
<dbReference type="Pfam" id="PF03968">
    <property type="entry name" value="LptD_N"/>
    <property type="match status" value="1"/>
</dbReference>
<organism evidence="4 5">
    <name type="scientific">Megamonas hypermegale</name>
    <dbReference type="NCBI Taxonomy" id="158847"/>
    <lineage>
        <taxon>Bacteria</taxon>
        <taxon>Bacillati</taxon>
        <taxon>Bacillota</taxon>
        <taxon>Negativicutes</taxon>
        <taxon>Selenomonadales</taxon>
        <taxon>Selenomonadaceae</taxon>
        <taxon>Megamonas</taxon>
    </lineage>
</organism>
<proteinExistence type="predicted"/>
<dbReference type="InterPro" id="IPR050218">
    <property type="entry name" value="LptD"/>
</dbReference>
<dbReference type="InterPro" id="IPR005653">
    <property type="entry name" value="OstA-like_N"/>
</dbReference>
<evidence type="ECO:0000256" key="1">
    <source>
        <dbReference type="ARBA" id="ARBA00023237"/>
    </source>
</evidence>
<evidence type="ECO:0000256" key="2">
    <source>
        <dbReference type="SAM" id="SignalP"/>
    </source>
</evidence>
<feature type="domain" description="Organic solvent tolerance-like N-terminal" evidence="3">
    <location>
        <begin position="148"/>
        <end position="251"/>
    </location>
</feature>
<evidence type="ECO:0000313" key="4">
    <source>
        <dbReference type="EMBL" id="STY71959.1"/>
    </source>
</evidence>
<dbReference type="PANTHER" id="PTHR30189">
    <property type="entry name" value="LPS-ASSEMBLY PROTEIN"/>
    <property type="match status" value="1"/>
</dbReference>
<dbReference type="EMBL" id="UGPP01000001">
    <property type="protein sequence ID" value="STY71959.1"/>
    <property type="molecule type" value="Genomic_DNA"/>
</dbReference>
<feature type="signal peptide" evidence="2">
    <location>
        <begin position="1"/>
        <end position="26"/>
    </location>
</feature>
<dbReference type="AlphaFoldDB" id="A0A378NWC0"/>